<evidence type="ECO:0000313" key="1">
    <source>
        <dbReference type="EMBL" id="MBX53181.1"/>
    </source>
</evidence>
<organism evidence="1">
    <name type="scientific">Rhizophora mucronata</name>
    <name type="common">Asiatic mangrove</name>
    <dbReference type="NCBI Taxonomy" id="61149"/>
    <lineage>
        <taxon>Eukaryota</taxon>
        <taxon>Viridiplantae</taxon>
        <taxon>Streptophyta</taxon>
        <taxon>Embryophyta</taxon>
        <taxon>Tracheophyta</taxon>
        <taxon>Spermatophyta</taxon>
        <taxon>Magnoliopsida</taxon>
        <taxon>eudicotyledons</taxon>
        <taxon>Gunneridae</taxon>
        <taxon>Pentapetalae</taxon>
        <taxon>rosids</taxon>
        <taxon>fabids</taxon>
        <taxon>Malpighiales</taxon>
        <taxon>Rhizophoraceae</taxon>
        <taxon>Rhizophora</taxon>
    </lineage>
</organism>
<dbReference type="AlphaFoldDB" id="A0A2P2PET6"/>
<name>A0A2P2PET6_RHIMU</name>
<sequence length="40" mass="4584">MNDDFCETPSMFGKICPHEPHGSIKQFLLPTQFKRHTAGH</sequence>
<reference evidence="1" key="1">
    <citation type="submission" date="2018-02" db="EMBL/GenBank/DDBJ databases">
        <title>Rhizophora mucronata_Transcriptome.</title>
        <authorList>
            <person name="Meera S.P."/>
            <person name="Sreeshan A."/>
            <person name="Augustine A."/>
        </authorList>
    </citation>
    <scope>NUCLEOTIDE SEQUENCE</scope>
    <source>
        <tissue evidence="1">Leaf</tissue>
    </source>
</reference>
<proteinExistence type="predicted"/>
<dbReference type="EMBL" id="GGEC01072697">
    <property type="protein sequence ID" value="MBX53181.1"/>
    <property type="molecule type" value="Transcribed_RNA"/>
</dbReference>
<accession>A0A2P2PET6</accession>
<protein>
    <submittedName>
        <fullName evidence="1">Uncharacterized protein</fullName>
    </submittedName>
</protein>